<dbReference type="GO" id="GO:0016787">
    <property type="term" value="F:hydrolase activity"/>
    <property type="evidence" value="ECO:0007669"/>
    <property type="project" value="UniProtKB-KW"/>
</dbReference>
<dbReference type="CDD" id="cd18787">
    <property type="entry name" value="SF2_C_DEAD"/>
    <property type="match status" value="1"/>
</dbReference>
<evidence type="ECO:0000256" key="1">
    <source>
        <dbReference type="ARBA" id="ARBA00004496"/>
    </source>
</evidence>
<dbReference type="Gene3D" id="3.30.70.2280">
    <property type="match status" value="1"/>
</dbReference>
<evidence type="ECO:0000256" key="10">
    <source>
        <dbReference type="ARBA" id="ARBA00022884"/>
    </source>
</evidence>
<feature type="compositionally biased region" description="Low complexity" evidence="12">
    <location>
        <begin position="109"/>
        <end position="119"/>
    </location>
</feature>
<evidence type="ECO:0000313" key="16">
    <source>
        <dbReference type="Proteomes" id="UP001209878"/>
    </source>
</evidence>
<dbReference type="PANTHER" id="PTHR47959">
    <property type="entry name" value="ATP-DEPENDENT RNA HELICASE RHLE-RELATED"/>
    <property type="match status" value="1"/>
</dbReference>
<keyword evidence="6" id="KW-0547">Nucleotide-binding</keyword>
<dbReference type="Pfam" id="PF00270">
    <property type="entry name" value="DEAD"/>
    <property type="match status" value="1"/>
</dbReference>
<evidence type="ECO:0000256" key="3">
    <source>
        <dbReference type="ARBA" id="ARBA00006517"/>
    </source>
</evidence>
<dbReference type="SMART" id="SM00487">
    <property type="entry name" value="DEXDc"/>
    <property type="match status" value="1"/>
</dbReference>
<dbReference type="InterPro" id="IPR012562">
    <property type="entry name" value="GUCT"/>
</dbReference>
<dbReference type="GO" id="GO:0003723">
    <property type="term" value="F:RNA binding"/>
    <property type="evidence" value="ECO:0007669"/>
    <property type="project" value="UniProtKB-KW"/>
</dbReference>
<dbReference type="InterPro" id="IPR011545">
    <property type="entry name" value="DEAD/DEAH_box_helicase_dom"/>
</dbReference>
<comment type="subcellular location">
    <subcellularLocation>
        <location evidence="1">Cytoplasm</location>
    </subcellularLocation>
    <subcellularLocation>
        <location evidence="2">Nucleus</location>
        <location evidence="2">Nucleolus</location>
    </subcellularLocation>
</comment>
<dbReference type="GO" id="GO:0005829">
    <property type="term" value="C:cytosol"/>
    <property type="evidence" value="ECO:0007669"/>
    <property type="project" value="TreeGrafter"/>
</dbReference>
<evidence type="ECO:0000256" key="4">
    <source>
        <dbReference type="ARBA" id="ARBA00012552"/>
    </source>
</evidence>
<feature type="compositionally biased region" description="Polar residues" evidence="12">
    <location>
        <begin position="40"/>
        <end position="51"/>
    </location>
</feature>
<dbReference type="PROSITE" id="PS51192">
    <property type="entry name" value="HELICASE_ATP_BIND_1"/>
    <property type="match status" value="1"/>
</dbReference>
<comment type="similarity">
    <text evidence="3">Belongs to the DEAD box helicase family. DDX21/DDX50 subfamily.</text>
</comment>
<dbReference type="SMART" id="SM00490">
    <property type="entry name" value="HELICc"/>
    <property type="match status" value="1"/>
</dbReference>
<keyword evidence="16" id="KW-1185">Reference proteome</keyword>
<feature type="compositionally biased region" description="Gly residues" evidence="12">
    <location>
        <begin position="707"/>
        <end position="749"/>
    </location>
</feature>
<evidence type="ECO:0000259" key="14">
    <source>
        <dbReference type="PROSITE" id="PS51194"/>
    </source>
</evidence>
<dbReference type="InterPro" id="IPR027417">
    <property type="entry name" value="P-loop_NTPase"/>
</dbReference>
<feature type="compositionally biased region" description="Polar residues" evidence="12">
    <location>
        <begin position="81"/>
        <end position="90"/>
    </location>
</feature>
<feature type="domain" description="Helicase C-terminal" evidence="14">
    <location>
        <begin position="407"/>
        <end position="557"/>
    </location>
</feature>
<keyword evidence="7" id="KW-0378">Hydrolase</keyword>
<evidence type="ECO:0000256" key="12">
    <source>
        <dbReference type="SAM" id="MobiDB-lite"/>
    </source>
</evidence>
<feature type="region of interest" description="Disordered" evidence="12">
    <location>
        <begin position="1"/>
        <end position="159"/>
    </location>
</feature>
<dbReference type="Pfam" id="PF26142">
    <property type="entry name" value="DD_DDX21-DDX50"/>
    <property type="match status" value="1"/>
</dbReference>
<protein>
    <recommendedName>
        <fullName evidence="4">RNA helicase</fullName>
        <ecNumber evidence="4">3.6.4.13</ecNumber>
    </recommendedName>
</protein>
<evidence type="ECO:0000256" key="8">
    <source>
        <dbReference type="ARBA" id="ARBA00022806"/>
    </source>
</evidence>
<dbReference type="InterPro" id="IPR014001">
    <property type="entry name" value="Helicase_ATP-bd"/>
</dbReference>
<dbReference type="CDD" id="cd12937">
    <property type="entry name" value="GUCT_RH7_like"/>
    <property type="match status" value="1"/>
</dbReference>
<dbReference type="SUPFAM" id="SSF54928">
    <property type="entry name" value="RNA-binding domain, RBD"/>
    <property type="match status" value="1"/>
</dbReference>
<reference evidence="15" key="1">
    <citation type="journal article" date="2023" name="Mol. Biol. Evol.">
        <title>Third-Generation Sequencing Reveals the Adaptive Role of the Epigenome in Three Deep-Sea Polychaetes.</title>
        <authorList>
            <person name="Perez M."/>
            <person name="Aroh O."/>
            <person name="Sun Y."/>
            <person name="Lan Y."/>
            <person name="Juniper S.K."/>
            <person name="Young C.R."/>
            <person name="Angers B."/>
            <person name="Qian P.Y."/>
        </authorList>
    </citation>
    <scope>NUCLEOTIDE SEQUENCE</scope>
    <source>
        <strain evidence="15">R07B-5</strain>
    </source>
</reference>
<dbReference type="InterPro" id="IPR050079">
    <property type="entry name" value="DEAD_box_RNA_helicase"/>
</dbReference>
<gene>
    <name evidence="15" type="ORF">NP493_1151g00019</name>
</gene>
<dbReference type="FunFam" id="3.40.50.300:FF:001168">
    <property type="entry name" value="nucleolar RNA helicase 2"/>
    <property type="match status" value="1"/>
</dbReference>
<evidence type="ECO:0000313" key="15">
    <source>
        <dbReference type="EMBL" id="KAK2170482.1"/>
    </source>
</evidence>
<name>A0AAD9NHI0_RIDPI</name>
<evidence type="ECO:0000256" key="5">
    <source>
        <dbReference type="ARBA" id="ARBA00022490"/>
    </source>
</evidence>
<dbReference type="InterPro" id="IPR035979">
    <property type="entry name" value="RBD_domain_sf"/>
</dbReference>
<keyword evidence="11" id="KW-0539">Nucleus</keyword>
<dbReference type="Gene3D" id="3.40.50.300">
    <property type="entry name" value="P-loop containing nucleotide triphosphate hydrolases"/>
    <property type="match status" value="2"/>
</dbReference>
<evidence type="ECO:0000259" key="13">
    <source>
        <dbReference type="PROSITE" id="PS51192"/>
    </source>
</evidence>
<feature type="compositionally biased region" description="Basic residues" evidence="12">
    <location>
        <begin position="24"/>
        <end position="37"/>
    </location>
</feature>
<evidence type="ECO:0000256" key="6">
    <source>
        <dbReference type="ARBA" id="ARBA00022741"/>
    </source>
</evidence>
<feature type="domain" description="Helicase ATP-binding" evidence="13">
    <location>
        <begin position="195"/>
        <end position="374"/>
    </location>
</feature>
<evidence type="ECO:0000256" key="9">
    <source>
        <dbReference type="ARBA" id="ARBA00022840"/>
    </source>
</evidence>
<dbReference type="SUPFAM" id="SSF52540">
    <property type="entry name" value="P-loop containing nucleoside triphosphate hydrolases"/>
    <property type="match status" value="1"/>
</dbReference>
<keyword evidence="10" id="KW-0694">RNA-binding</keyword>
<dbReference type="GO" id="GO:0005730">
    <property type="term" value="C:nucleolus"/>
    <property type="evidence" value="ECO:0007669"/>
    <property type="project" value="UniProtKB-SubCell"/>
</dbReference>
<organism evidence="15 16">
    <name type="scientific">Ridgeia piscesae</name>
    <name type="common">Tubeworm</name>
    <dbReference type="NCBI Taxonomy" id="27915"/>
    <lineage>
        <taxon>Eukaryota</taxon>
        <taxon>Metazoa</taxon>
        <taxon>Spiralia</taxon>
        <taxon>Lophotrochozoa</taxon>
        <taxon>Annelida</taxon>
        <taxon>Polychaeta</taxon>
        <taxon>Sedentaria</taxon>
        <taxon>Canalipalpata</taxon>
        <taxon>Sabellida</taxon>
        <taxon>Siboglinidae</taxon>
        <taxon>Ridgeia</taxon>
    </lineage>
</organism>
<comment type="caution">
    <text evidence="15">The sequence shown here is derived from an EMBL/GenBank/DDBJ whole genome shotgun (WGS) entry which is preliminary data.</text>
</comment>
<proteinExistence type="inferred from homology"/>
<dbReference type="EMBL" id="JAODUO010001150">
    <property type="protein sequence ID" value="KAK2170482.1"/>
    <property type="molecule type" value="Genomic_DNA"/>
</dbReference>
<accession>A0AAD9NHI0</accession>
<feature type="region of interest" description="Disordered" evidence="12">
    <location>
        <begin position="690"/>
        <end position="755"/>
    </location>
</feature>
<dbReference type="PROSITE" id="PS51194">
    <property type="entry name" value="HELICASE_CTER"/>
    <property type="match status" value="1"/>
</dbReference>
<keyword evidence="8" id="KW-0347">Helicase</keyword>
<dbReference type="GO" id="GO:0003724">
    <property type="term" value="F:RNA helicase activity"/>
    <property type="evidence" value="ECO:0007669"/>
    <property type="project" value="UniProtKB-EC"/>
</dbReference>
<dbReference type="AlphaFoldDB" id="A0AAD9NHI0"/>
<evidence type="ECO:0000256" key="11">
    <source>
        <dbReference type="ARBA" id="ARBA00023242"/>
    </source>
</evidence>
<dbReference type="GO" id="GO:0005524">
    <property type="term" value="F:ATP binding"/>
    <property type="evidence" value="ECO:0007669"/>
    <property type="project" value="UniProtKB-KW"/>
</dbReference>
<dbReference type="Pfam" id="PF08152">
    <property type="entry name" value="GUCT"/>
    <property type="match status" value="1"/>
</dbReference>
<sequence length="755" mass="82445">MPSIAEIGDDINMTESTEVPTEKRNKKNKEKKTKKRKSGDNSTSPDQSLSESMEVVNNVDSTPSKKTKTDKKKKLKSDSLENGSSLNGSATEKEKSKKKKKRKSDVAEQDTTSDSSSDSTGDKKQTKKRKAEANGTGSNSSNKKSKVEEAEDPEVALSPEEAAGDFSKFRISAGVIEKLKGHGVSYLFPIQAKTFDYVYDGEDVIAQARTGTGKTFSFAIPLVEKLLSQSLSQRGRPPKVLVLVPTRELAKQVAKDFELLCDSLSVLCVYGGTPYWQQEQQIRAGLDVIVGTPGRTHDFAQKGTLNLGALDHVVLDEVDQMLDMGFSEIVEQILSFAYSEESKETNPQTCLFSATLPVWVYKTAKKYMRDSLKKVDLIGQQVMRTATTVQHMAIRSSYHDRASTIGDVIQVYSGNHGRTIVFCATKKDADELAISDAIKQVTNVLHGDIPQDKREMVLKSFREGKCKVMIATDVAARGLDIPEVDLVIQCNPPKDTDSYIHRSGRTGRAGRQGTCVCFYKHQEEGLLRMVEHHSGIRFKRIGAPSPQEIIKAVAEDAIRSLDGVSDDVLKLFEESAKKLIEEKGAVPALATALAVMSGSSQLKARSLLSSAEGFTTYHFKTNMVMNGLGYCWRSLDRCLEEDVREKIQRMRFTADKMGAVFDLPSELESVIENHWSDGRYDTLEKATSLPELLESSSRDSGGRGRGRGFGSGGGFRGRGGGRGRSNGGGGYGGGARGGGYSRGSGGGSGQKSYFD</sequence>
<feature type="compositionally biased region" description="Basic residues" evidence="12">
    <location>
        <begin position="65"/>
        <end position="75"/>
    </location>
</feature>
<evidence type="ECO:0000256" key="7">
    <source>
        <dbReference type="ARBA" id="ARBA00022801"/>
    </source>
</evidence>
<keyword evidence="9" id="KW-0067">ATP-binding</keyword>
<evidence type="ECO:0000256" key="2">
    <source>
        <dbReference type="ARBA" id="ARBA00004604"/>
    </source>
</evidence>
<keyword evidence="5" id="KW-0963">Cytoplasm</keyword>
<dbReference type="InterPro" id="IPR059027">
    <property type="entry name" value="DD_DDX21-DDX50"/>
</dbReference>
<dbReference type="InterPro" id="IPR001650">
    <property type="entry name" value="Helicase_C-like"/>
</dbReference>
<dbReference type="Pfam" id="PF00271">
    <property type="entry name" value="Helicase_C"/>
    <property type="match status" value="1"/>
</dbReference>
<dbReference type="EC" id="3.6.4.13" evidence="4"/>
<dbReference type="PANTHER" id="PTHR47959:SF19">
    <property type="entry name" value="NUCLEOLAR RNA HELICASE 2-A"/>
    <property type="match status" value="1"/>
</dbReference>
<dbReference type="Proteomes" id="UP001209878">
    <property type="component" value="Unassembled WGS sequence"/>
</dbReference>